<sequence>MRGGKSNVRKVSKWDHTTSSGVNVWQQSKINRKKKVPKQSKESQGFWEKIANLVGGDSLLPVLSRQQLHFDSEVRLRQHVRLTARTLHEQFNSYKQEVRRIGAESRRQQAQQKDDAPTCGICRKTKFADGCGHPCSYCQTKFCARCGGRVSLRSNNVRTPMHVLPHPPLTSSLYTTTTTTTATTTATVLVVVFIPASVCLFSSHLLNTHLPVAHFGRDQSVLEKEWLGTDPPTTGPVKGSSAVVDYRVMDWFTMCCIH</sequence>
<dbReference type="InterPro" id="IPR039032">
    <property type="entry name" value="Rim-like"/>
</dbReference>
<feature type="region of interest" description="Disordered" evidence="2">
    <location>
        <begin position="1"/>
        <end position="22"/>
    </location>
</feature>
<dbReference type="PANTHER" id="PTHR12157:SF18">
    <property type="entry name" value="REGULATING SYNAPTIC MEMBRANE EXOCYTOSIS PROTEIN 1"/>
    <property type="match status" value="1"/>
</dbReference>
<dbReference type="GO" id="GO:2000300">
    <property type="term" value="P:regulation of synaptic vesicle exocytosis"/>
    <property type="evidence" value="ECO:0007669"/>
    <property type="project" value="TreeGrafter"/>
</dbReference>
<evidence type="ECO:0000259" key="3">
    <source>
        <dbReference type="Pfam" id="PF22601"/>
    </source>
</evidence>
<reference evidence="4" key="1">
    <citation type="journal article" date="2023" name="Front. Mar. Sci.">
        <title>A new Merluccius polli reference genome to investigate the effects of global change in West African waters.</title>
        <authorList>
            <person name="Mateo J.L."/>
            <person name="Blanco-Fernandez C."/>
            <person name="Garcia-Vazquez E."/>
            <person name="Machado-Schiaffino G."/>
        </authorList>
    </citation>
    <scope>NUCLEOTIDE SEQUENCE</scope>
    <source>
        <strain evidence="4">C29</strain>
        <tissue evidence="4">Fin</tissue>
    </source>
</reference>
<dbReference type="Pfam" id="PF22601">
    <property type="entry name" value="RIM2a_ZnF"/>
    <property type="match status" value="1"/>
</dbReference>
<dbReference type="SUPFAM" id="SSF57903">
    <property type="entry name" value="FYVE/PHD zinc finger"/>
    <property type="match status" value="1"/>
</dbReference>
<dbReference type="GO" id="GO:0048791">
    <property type="term" value="P:calcium ion-regulated exocytosis of neurotransmitter"/>
    <property type="evidence" value="ECO:0007669"/>
    <property type="project" value="TreeGrafter"/>
</dbReference>
<gene>
    <name evidence="4" type="primary">RIMS1_1</name>
    <name evidence="4" type="ORF">N1851_013569</name>
</gene>
<dbReference type="EMBL" id="JAOPHQ010002364">
    <property type="protein sequence ID" value="KAK0147092.1"/>
    <property type="molecule type" value="Genomic_DNA"/>
</dbReference>
<dbReference type="GO" id="GO:0048788">
    <property type="term" value="C:cytoskeleton of presynaptic active zone"/>
    <property type="evidence" value="ECO:0007669"/>
    <property type="project" value="TreeGrafter"/>
</dbReference>
<organism evidence="4 5">
    <name type="scientific">Merluccius polli</name>
    <name type="common">Benguela hake</name>
    <name type="synonym">Merluccius cadenati</name>
    <dbReference type="NCBI Taxonomy" id="89951"/>
    <lineage>
        <taxon>Eukaryota</taxon>
        <taxon>Metazoa</taxon>
        <taxon>Chordata</taxon>
        <taxon>Craniata</taxon>
        <taxon>Vertebrata</taxon>
        <taxon>Euteleostomi</taxon>
        <taxon>Actinopterygii</taxon>
        <taxon>Neopterygii</taxon>
        <taxon>Teleostei</taxon>
        <taxon>Neoteleostei</taxon>
        <taxon>Acanthomorphata</taxon>
        <taxon>Zeiogadaria</taxon>
        <taxon>Gadariae</taxon>
        <taxon>Gadiformes</taxon>
        <taxon>Gadoidei</taxon>
        <taxon>Merlucciidae</taxon>
        <taxon>Merluccius</taxon>
    </lineage>
</organism>
<accession>A0AA47MW30</accession>
<dbReference type="InterPro" id="IPR054386">
    <property type="entry name" value="RIM_Znf"/>
</dbReference>
<dbReference type="GO" id="GO:0042734">
    <property type="term" value="C:presynaptic membrane"/>
    <property type="evidence" value="ECO:0007669"/>
    <property type="project" value="TreeGrafter"/>
</dbReference>
<protein>
    <submittedName>
        <fullName evidence="4">Regulating synaptic membrane exocytosis protein 1</fullName>
    </submittedName>
</protein>
<evidence type="ECO:0000256" key="2">
    <source>
        <dbReference type="SAM" id="MobiDB-lite"/>
    </source>
</evidence>
<dbReference type="InterPro" id="IPR011011">
    <property type="entry name" value="Znf_FYVE_PHD"/>
</dbReference>
<dbReference type="GO" id="GO:0044325">
    <property type="term" value="F:transmembrane transporter binding"/>
    <property type="evidence" value="ECO:0007669"/>
    <property type="project" value="TreeGrafter"/>
</dbReference>
<keyword evidence="5" id="KW-1185">Reference proteome</keyword>
<comment type="caution">
    <text evidence="4">The sequence shown here is derived from an EMBL/GenBank/DDBJ whole genome shotgun (WGS) entry which is preliminary data.</text>
</comment>
<dbReference type="PANTHER" id="PTHR12157">
    <property type="entry name" value="REGULATING SYNAPTIC MEMBRANE EXOCYTOSIS PROTEIN"/>
    <property type="match status" value="1"/>
</dbReference>
<proteinExistence type="predicted"/>
<dbReference type="GO" id="GO:0031267">
    <property type="term" value="F:small GTPase binding"/>
    <property type="evidence" value="ECO:0007669"/>
    <property type="project" value="InterPro"/>
</dbReference>
<evidence type="ECO:0000256" key="1">
    <source>
        <dbReference type="ARBA" id="ARBA00022737"/>
    </source>
</evidence>
<evidence type="ECO:0000313" key="5">
    <source>
        <dbReference type="Proteomes" id="UP001174136"/>
    </source>
</evidence>
<dbReference type="AlphaFoldDB" id="A0AA47MW30"/>
<dbReference type="Proteomes" id="UP001174136">
    <property type="component" value="Unassembled WGS sequence"/>
</dbReference>
<dbReference type="GO" id="GO:0048167">
    <property type="term" value="P:regulation of synaptic plasticity"/>
    <property type="evidence" value="ECO:0007669"/>
    <property type="project" value="TreeGrafter"/>
</dbReference>
<name>A0AA47MW30_MERPO</name>
<evidence type="ECO:0000313" key="4">
    <source>
        <dbReference type="EMBL" id="KAK0147092.1"/>
    </source>
</evidence>
<dbReference type="Gene3D" id="3.30.40.10">
    <property type="entry name" value="Zinc/RING finger domain, C3HC4 (zinc finger)"/>
    <property type="match status" value="1"/>
</dbReference>
<feature type="domain" description="RIM zinc finger" evidence="3">
    <location>
        <begin position="119"/>
        <end position="162"/>
    </location>
</feature>
<keyword evidence="1" id="KW-0677">Repeat</keyword>
<dbReference type="InterPro" id="IPR013083">
    <property type="entry name" value="Znf_RING/FYVE/PHD"/>
</dbReference>
<dbReference type="GO" id="GO:0050806">
    <property type="term" value="P:positive regulation of synaptic transmission"/>
    <property type="evidence" value="ECO:0007669"/>
    <property type="project" value="TreeGrafter"/>
</dbReference>
<dbReference type="GO" id="GO:0042391">
    <property type="term" value="P:regulation of membrane potential"/>
    <property type="evidence" value="ECO:0007669"/>
    <property type="project" value="TreeGrafter"/>
</dbReference>